<proteinExistence type="inferred from homology"/>
<comment type="similarity">
    <text evidence="2">Belongs to the acyl-CoA dehydrogenase family.</text>
</comment>
<dbReference type="Pfam" id="PF00441">
    <property type="entry name" value="Acyl-CoA_dh_1"/>
    <property type="match status" value="1"/>
</dbReference>
<evidence type="ECO:0000256" key="4">
    <source>
        <dbReference type="ARBA" id="ARBA00022827"/>
    </source>
</evidence>
<comment type="cofactor">
    <cofactor evidence="1">
        <name>FAD</name>
        <dbReference type="ChEBI" id="CHEBI:57692"/>
    </cofactor>
</comment>
<dbReference type="SUPFAM" id="SSF56645">
    <property type="entry name" value="Acyl-CoA dehydrogenase NM domain-like"/>
    <property type="match status" value="1"/>
</dbReference>
<gene>
    <name evidence="7" type="ORF">RHTO0S_04e12332g</name>
</gene>
<dbReference type="Pfam" id="PF02771">
    <property type="entry name" value="Acyl-CoA_dh_N"/>
    <property type="match status" value="1"/>
</dbReference>
<protein>
    <submittedName>
        <fullName evidence="7">RHTO0S04e12332g1_1</fullName>
    </submittedName>
</protein>
<dbReference type="EMBL" id="LK052939">
    <property type="protein sequence ID" value="CDR39943.1"/>
    <property type="molecule type" value="Genomic_DNA"/>
</dbReference>
<dbReference type="Gene3D" id="3.10.120.10">
    <property type="entry name" value="Cytochrome b5-like heme/steroid binding domain"/>
    <property type="match status" value="1"/>
</dbReference>
<evidence type="ECO:0000256" key="3">
    <source>
        <dbReference type="ARBA" id="ARBA00022630"/>
    </source>
</evidence>
<keyword evidence="3" id="KW-0285">Flavoprotein</keyword>
<evidence type="ECO:0000313" key="7">
    <source>
        <dbReference type="EMBL" id="CDR39943.1"/>
    </source>
</evidence>
<dbReference type="Gene3D" id="1.20.140.10">
    <property type="entry name" value="Butyryl-CoA Dehydrogenase, subunit A, domain 3"/>
    <property type="match status" value="1"/>
</dbReference>
<dbReference type="InterPro" id="IPR037069">
    <property type="entry name" value="AcylCoA_DH/ox_N_sf"/>
</dbReference>
<evidence type="ECO:0000256" key="1">
    <source>
        <dbReference type="ARBA" id="ARBA00001974"/>
    </source>
</evidence>
<dbReference type="InterPro" id="IPR013786">
    <property type="entry name" value="AcylCoA_DH/ox_N"/>
</dbReference>
<accession>A0A061AQV2</accession>
<dbReference type="Pfam" id="PF00173">
    <property type="entry name" value="Cyt-b5"/>
    <property type="match status" value="1"/>
</dbReference>
<dbReference type="InterPro" id="IPR001199">
    <property type="entry name" value="Cyt_B5-like_heme/steroid-bd"/>
</dbReference>
<dbReference type="PROSITE" id="PS50255">
    <property type="entry name" value="CYTOCHROME_B5_2"/>
    <property type="match status" value="1"/>
</dbReference>
<dbReference type="InterPro" id="IPR006089">
    <property type="entry name" value="Acyl-CoA_DH_CS"/>
</dbReference>
<organism evidence="7">
    <name type="scientific">Rhodotorula toruloides</name>
    <name type="common">Yeast</name>
    <name type="synonym">Rhodosporidium toruloides</name>
    <dbReference type="NCBI Taxonomy" id="5286"/>
    <lineage>
        <taxon>Eukaryota</taxon>
        <taxon>Fungi</taxon>
        <taxon>Dikarya</taxon>
        <taxon>Basidiomycota</taxon>
        <taxon>Pucciniomycotina</taxon>
        <taxon>Microbotryomycetes</taxon>
        <taxon>Sporidiobolales</taxon>
        <taxon>Sporidiobolaceae</taxon>
        <taxon>Rhodotorula</taxon>
    </lineage>
</organism>
<sequence>MAARTFSLEQVSEHNKEGDLWIVVNGDVYDLSRFTDIHPGGAGVLLASDIAGKDASEAFFSLHRSSVLAKYQRLIIGKLDSSASASSTKYVLPLDGELSPVPYAEPSWLVPSYKSPYFKDSHRRLQKAMRKFFDENVKAEAREFELSGERPTQKLVELMGTDEWNIHAMRMGPGRHLHGKTLPGPVKGEDFDYFHELVCVQEMCRVGAPGYMAGLQAGMVIGLPPILNFAPEPLRQRILPDILAGKKFISLAISEPHAGSDVQGITTSATLSEDGKYWIVSGMKKWITNGHFSDYFMTAVRTGPKSLTMMLIERDADTVDTRKIKTSYSPSAGTAYVFFEKTKVPVENVLGGEGNGLKVILSNFNHERWVINCRIARYSRLVFEETWKWAHLRKSQGKRLIDNAVVRQKFGQMIARIDSGQAWLEHLTYQMTKMTYAEQSAQLAGPMALNKYYLARCGQEISDMAVQIWGGRGITQGGMGALIEQYQRTYKFDNVLGGADEVLADLGVRQASKRMPKAVL</sequence>
<dbReference type="Pfam" id="PF02770">
    <property type="entry name" value="Acyl-CoA_dh_M"/>
    <property type="match status" value="1"/>
</dbReference>
<dbReference type="Gene3D" id="2.40.110.10">
    <property type="entry name" value="Butyryl-CoA Dehydrogenase, subunit A, domain 2"/>
    <property type="match status" value="1"/>
</dbReference>
<name>A0A061AQV2_RHOTO</name>
<dbReference type="GO" id="GO:0003995">
    <property type="term" value="F:acyl-CoA dehydrogenase activity"/>
    <property type="evidence" value="ECO:0007669"/>
    <property type="project" value="InterPro"/>
</dbReference>
<keyword evidence="5" id="KW-0560">Oxidoreductase</keyword>
<evidence type="ECO:0000256" key="5">
    <source>
        <dbReference type="ARBA" id="ARBA00023002"/>
    </source>
</evidence>
<dbReference type="SMART" id="SM01117">
    <property type="entry name" value="Cyt-b5"/>
    <property type="match status" value="1"/>
</dbReference>
<dbReference type="InterPro" id="IPR046373">
    <property type="entry name" value="Acyl-CoA_Oxase/DH_mid-dom_sf"/>
</dbReference>
<dbReference type="GO" id="GO:0005737">
    <property type="term" value="C:cytoplasm"/>
    <property type="evidence" value="ECO:0007669"/>
    <property type="project" value="TreeGrafter"/>
</dbReference>
<dbReference type="InterPro" id="IPR009100">
    <property type="entry name" value="AcylCoA_DH/oxidase_NM_dom_sf"/>
</dbReference>
<dbReference type="SUPFAM" id="SSF55856">
    <property type="entry name" value="Cytochrome b5-like heme/steroid binding domain"/>
    <property type="match status" value="1"/>
</dbReference>
<dbReference type="InterPro" id="IPR036400">
    <property type="entry name" value="Cyt_B5-like_heme/steroid_sf"/>
</dbReference>
<evidence type="ECO:0000256" key="2">
    <source>
        <dbReference type="ARBA" id="ARBA00009347"/>
    </source>
</evidence>
<dbReference type="GO" id="GO:0033539">
    <property type="term" value="P:fatty acid beta-oxidation using acyl-CoA dehydrogenase"/>
    <property type="evidence" value="ECO:0007669"/>
    <property type="project" value="TreeGrafter"/>
</dbReference>
<feature type="domain" description="Cytochrome b5 heme-binding" evidence="6">
    <location>
        <begin position="3"/>
        <end position="80"/>
    </location>
</feature>
<dbReference type="SUPFAM" id="SSF47203">
    <property type="entry name" value="Acyl-CoA dehydrogenase C-terminal domain-like"/>
    <property type="match status" value="1"/>
</dbReference>
<dbReference type="InterPro" id="IPR009075">
    <property type="entry name" value="AcylCo_DH/oxidase_C"/>
</dbReference>
<dbReference type="InterPro" id="IPR006091">
    <property type="entry name" value="Acyl-CoA_Oxase/DH_mid-dom"/>
</dbReference>
<dbReference type="PANTHER" id="PTHR48083">
    <property type="entry name" value="MEDIUM-CHAIN SPECIFIC ACYL-COA DEHYDROGENASE, MITOCHONDRIAL-RELATED"/>
    <property type="match status" value="1"/>
</dbReference>
<dbReference type="AlphaFoldDB" id="A0A061AQV2"/>
<evidence type="ECO:0000259" key="6">
    <source>
        <dbReference type="PROSITE" id="PS50255"/>
    </source>
</evidence>
<dbReference type="OrthoDB" id="2588832at2759"/>
<dbReference type="PROSITE" id="PS00072">
    <property type="entry name" value="ACYL_COA_DH_1"/>
    <property type="match status" value="1"/>
</dbReference>
<dbReference type="InterPro" id="IPR036250">
    <property type="entry name" value="AcylCo_DH-like_C"/>
</dbReference>
<dbReference type="Gene3D" id="1.10.540.10">
    <property type="entry name" value="Acyl-CoA dehydrogenase/oxidase, N-terminal domain"/>
    <property type="match status" value="1"/>
</dbReference>
<dbReference type="GO" id="GO:0050660">
    <property type="term" value="F:flavin adenine dinucleotide binding"/>
    <property type="evidence" value="ECO:0007669"/>
    <property type="project" value="InterPro"/>
</dbReference>
<keyword evidence="4" id="KW-0274">FAD</keyword>
<dbReference type="PANTHER" id="PTHR48083:SF28">
    <property type="entry name" value="ACYL-COA DEHYDROGENASE FAMILY PROTEIN (AFU_ORTHOLOGUE AFUA_6G10880)-RELATED"/>
    <property type="match status" value="1"/>
</dbReference>
<dbReference type="InterPro" id="IPR050741">
    <property type="entry name" value="Acyl-CoA_dehydrogenase"/>
</dbReference>
<reference evidence="7" key="1">
    <citation type="journal article" date="2014" name="Genome Announc.">
        <title>Draft genome sequence of Rhodosporidium toruloides CECT1137, an oleaginous yeast of biotechnological interest.</title>
        <authorList>
            <person name="Morin N."/>
            <person name="Calcas X."/>
            <person name="Devillers H."/>
            <person name="Durrens P."/>
            <person name="Sherman D.J."/>
            <person name="Nicaud J.-M."/>
            <person name="Neuveglise C."/>
        </authorList>
    </citation>
    <scope>NUCLEOTIDE SEQUENCE</scope>
    <source>
        <strain evidence="7">CECT1137</strain>
    </source>
</reference>